<proteinExistence type="predicted"/>
<sequence length="111" mass="11734">MSRTNKPAAVTSHPDWCAPDRCGYLVPPVMTHMARRHRGPMQRAGDSRAGGLVVTYLISSEALGGPMVGVHVTCRAGNAWAELSLPQAAQLVEQLRGSLAQANGQQGTGDE</sequence>
<comment type="caution">
    <text evidence="1">The sequence shown here is derived from an EMBL/GenBank/DDBJ whole genome shotgun (WGS) entry which is preliminary data.</text>
</comment>
<organism evidence="1 2">
    <name type="scientific">Micromonospora ureilytica</name>
    <dbReference type="NCBI Taxonomy" id="709868"/>
    <lineage>
        <taxon>Bacteria</taxon>
        <taxon>Bacillati</taxon>
        <taxon>Actinomycetota</taxon>
        <taxon>Actinomycetes</taxon>
        <taxon>Micromonosporales</taxon>
        <taxon>Micromonosporaceae</taxon>
        <taxon>Micromonospora</taxon>
    </lineage>
</organism>
<protein>
    <submittedName>
        <fullName evidence="1">Uncharacterized protein</fullName>
    </submittedName>
</protein>
<dbReference type="RefSeq" id="WP_231396477.1">
    <property type="nucleotide sequence ID" value="NZ_JADOTX010000001.1"/>
</dbReference>
<dbReference type="EMBL" id="JADOTX010000001">
    <property type="protein sequence ID" value="MBG6069471.1"/>
    <property type="molecule type" value="Genomic_DNA"/>
</dbReference>
<reference evidence="1 2" key="1">
    <citation type="submission" date="2020-11" db="EMBL/GenBank/DDBJ databases">
        <title>Sequencing the genomes of 1000 actinobacteria strains.</title>
        <authorList>
            <person name="Klenk H.-P."/>
        </authorList>
    </citation>
    <scope>NUCLEOTIDE SEQUENCE [LARGE SCALE GENOMIC DNA]</scope>
    <source>
        <strain evidence="1 2">DSM 101692</strain>
    </source>
</reference>
<gene>
    <name evidence="1" type="ORF">IW248_005758</name>
</gene>
<name>A0ABS0JR11_9ACTN</name>
<dbReference type="Proteomes" id="UP000614915">
    <property type="component" value="Unassembled WGS sequence"/>
</dbReference>
<evidence type="ECO:0000313" key="1">
    <source>
        <dbReference type="EMBL" id="MBG6069471.1"/>
    </source>
</evidence>
<accession>A0ABS0JR11</accession>
<evidence type="ECO:0000313" key="2">
    <source>
        <dbReference type="Proteomes" id="UP000614915"/>
    </source>
</evidence>
<keyword evidence="2" id="KW-1185">Reference proteome</keyword>